<keyword evidence="1" id="KW-1133">Transmembrane helix</keyword>
<feature type="transmembrane region" description="Helical" evidence="1">
    <location>
        <begin position="59"/>
        <end position="87"/>
    </location>
</feature>
<dbReference type="RefSeq" id="WP_090629680.1">
    <property type="nucleotide sequence ID" value="NZ_CVRB01000001.1"/>
</dbReference>
<reference evidence="3" key="1">
    <citation type="submission" date="2015-05" db="EMBL/GenBank/DDBJ databases">
        <authorList>
            <person name="Urmite Genomes"/>
        </authorList>
    </citation>
    <scope>NUCLEOTIDE SEQUENCE [LARGE SCALE GENOMIC DNA]</scope>
    <source>
        <strain evidence="3">LF1</strain>
    </source>
</reference>
<accession>A0A0U1NQJ5</accession>
<dbReference type="EMBL" id="CVRB01000001">
    <property type="protein sequence ID" value="CRK80323.1"/>
    <property type="molecule type" value="Genomic_DNA"/>
</dbReference>
<feature type="transmembrane region" description="Helical" evidence="1">
    <location>
        <begin position="107"/>
        <end position="128"/>
    </location>
</feature>
<evidence type="ECO:0000256" key="1">
    <source>
        <dbReference type="SAM" id="Phobius"/>
    </source>
</evidence>
<proteinExistence type="predicted"/>
<protein>
    <submittedName>
        <fullName evidence="2">Uncharacterized protein</fullName>
    </submittedName>
</protein>
<dbReference type="Proteomes" id="UP000199087">
    <property type="component" value="Unassembled WGS sequence"/>
</dbReference>
<evidence type="ECO:0000313" key="3">
    <source>
        <dbReference type="Proteomes" id="UP000199087"/>
    </source>
</evidence>
<keyword evidence="3" id="KW-1185">Reference proteome</keyword>
<organism evidence="2 3">
    <name type="scientific">Neobacillus massiliamazoniensis</name>
    <dbReference type="NCBI Taxonomy" id="1499688"/>
    <lineage>
        <taxon>Bacteria</taxon>
        <taxon>Bacillati</taxon>
        <taxon>Bacillota</taxon>
        <taxon>Bacilli</taxon>
        <taxon>Bacillales</taxon>
        <taxon>Bacillaceae</taxon>
        <taxon>Neobacillus</taxon>
    </lineage>
</organism>
<keyword evidence="1" id="KW-0472">Membrane</keyword>
<name>A0A0U1NQJ5_9BACI</name>
<feature type="transmembrane region" description="Helical" evidence="1">
    <location>
        <begin position="28"/>
        <end position="47"/>
    </location>
</feature>
<evidence type="ECO:0000313" key="2">
    <source>
        <dbReference type="EMBL" id="CRK80323.1"/>
    </source>
</evidence>
<keyword evidence="1" id="KW-0812">Transmembrane</keyword>
<gene>
    <name evidence="2" type="ORF">BN000_00204</name>
</gene>
<sequence length="145" mass="16443">MPLVILRLIFILVSLIYLSEIPSAEKVFFNARFAFNAMLFIDAINLFKANEGFEKYYAAFGIGILGLITFIDWLGVMDIIVLHAGKIGPSEKFTLLHWVPSITVDKYIQTFSFFTLFFSAAELVLIFFRNKSRNKVASKGTVLDT</sequence>
<dbReference type="AlphaFoldDB" id="A0A0U1NQJ5"/>